<dbReference type="Pfam" id="PF04039">
    <property type="entry name" value="MnhB"/>
    <property type="match status" value="1"/>
</dbReference>
<feature type="transmembrane region" description="Helical" evidence="7">
    <location>
        <begin position="12"/>
        <end position="33"/>
    </location>
</feature>
<dbReference type="GO" id="GO:0005886">
    <property type="term" value="C:plasma membrane"/>
    <property type="evidence" value="ECO:0007669"/>
    <property type="project" value="UniProtKB-SubCell"/>
</dbReference>
<evidence type="ECO:0000256" key="5">
    <source>
        <dbReference type="ARBA" id="ARBA00022989"/>
    </source>
</evidence>
<evidence type="ECO:0000259" key="8">
    <source>
        <dbReference type="Pfam" id="PF04039"/>
    </source>
</evidence>
<protein>
    <submittedName>
        <fullName evidence="9">MnhB-like protein, subunit of Na+/H+ antiporter</fullName>
    </submittedName>
</protein>
<feature type="transmembrane region" description="Helical" evidence="7">
    <location>
        <begin position="73"/>
        <end position="92"/>
    </location>
</feature>
<dbReference type="Proteomes" id="UP000002791">
    <property type="component" value="Chromosome"/>
</dbReference>
<dbReference type="HOGENOM" id="CLU_101659_2_0_11"/>
<dbReference type="PANTHER" id="PTHR33932:SF4">
    <property type="entry name" value="NA(+)_H(+) ANTIPORTER SUBUNIT B"/>
    <property type="match status" value="1"/>
</dbReference>
<dbReference type="eggNOG" id="COG2111">
    <property type="taxonomic scope" value="Bacteria"/>
</dbReference>
<feature type="domain" description="Na+/H+ antiporter MnhB subunit-related protein" evidence="8">
    <location>
        <begin position="8"/>
        <end position="134"/>
    </location>
</feature>
<feature type="transmembrane region" description="Helical" evidence="7">
    <location>
        <begin position="39"/>
        <end position="61"/>
    </location>
</feature>
<evidence type="ECO:0000256" key="1">
    <source>
        <dbReference type="ARBA" id="ARBA00004651"/>
    </source>
</evidence>
<dbReference type="InterPro" id="IPR007182">
    <property type="entry name" value="MnhB"/>
</dbReference>
<evidence type="ECO:0000256" key="6">
    <source>
        <dbReference type="ARBA" id="ARBA00023136"/>
    </source>
</evidence>
<dbReference type="OrthoDB" id="5244572at2"/>
<dbReference type="PANTHER" id="PTHR33932">
    <property type="entry name" value="NA(+)/H(+) ANTIPORTER SUBUNIT B"/>
    <property type="match status" value="1"/>
</dbReference>
<accession>H5XIK5</accession>
<reference evidence="9 10" key="1">
    <citation type="submission" date="2011-11" db="EMBL/GenBank/DDBJ databases">
        <title>The Noncontiguous Finished sequence of Saccharomonospora cyanea NA-134.</title>
        <authorList>
            <consortium name="US DOE Joint Genome Institute"/>
            <person name="Lucas S."/>
            <person name="Han J."/>
            <person name="Lapidus A."/>
            <person name="Cheng J.-F."/>
            <person name="Goodwin L."/>
            <person name="Pitluck S."/>
            <person name="Peters L."/>
            <person name="Ovchinnikova G."/>
            <person name="Lu M."/>
            <person name="Detter J.C."/>
            <person name="Han C."/>
            <person name="Tapia R."/>
            <person name="Land M."/>
            <person name="Hauser L."/>
            <person name="Kyrpides N."/>
            <person name="Ivanova N."/>
            <person name="Pagani I."/>
            <person name="Brambilla E.-M."/>
            <person name="Klenk H.-P."/>
            <person name="Woyke T."/>
        </authorList>
    </citation>
    <scope>NUCLEOTIDE SEQUENCE [LARGE SCALE GENOMIC DNA]</scope>
    <source>
        <strain evidence="9 10">NA-134</strain>
    </source>
</reference>
<dbReference type="AlphaFoldDB" id="H5XIK5"/>
<evidence type="ECO:0000256" key="7">
    <source>
        <dbReference type="SAM" id="Phobius"/>
    </source>
</evidence>
<dbReference type="InterPro" id="IPR050622">
    <property type="entry name" value="CPA3_antiporter_subunitB"/>
</dbReference>
<keyword evidence="5 7" id="KW-1133">Transmembrane helix</keyword>
<comment type="subcellular location">
    <subcellularLocation>
        <location evidence="1">Cell membrane</location>
        <topology evidence="1">Multi-pass membrane protein</topology>
    </subcellularLocation>
</comment>
<feature type="transmembrane region" description="Helical" evidence="7">
    <location>
        <begin position="119"/>
        <end position="140"/>
    </location>
</feature>
<evidence type="ECO:0000313" key="9">
    <source>
        <dbReference type="EMBL" id="EHR62866.1"/>
    </source>
</evidence>
<comment type="similarity">
    <text evidence="2">Belongs to the CPA3 antiporters (TC 2.A.63) subunit B family.</text>
</comment>
<evidence type="ECO:0000256" key="3">
    <source>
        <dbReference type="ARBA" id="ARBA00022475"/>
    </source>
</evidence>
<keyword evidence="3" id="KW-1003">Cell membrane</keyword>
<gene>
    <name evidence="9" type="ORF">SaccyDRAFT_4045</name>
</gene>
<dbReference type="STRING" id="882082.SaccyDRAFT_4045"/>
<keyword evidence="6 7" id="KW-0472">Membrane</keyword>
<evidence type="ECO:0000313" key="10">
    <source>
        <dbReference type="Proteomes" id="UP000002791"/>
    </source>
</evidence>
<keyword evidence="10" id="KW-1185">Reference proteome</keyword>
<evidence type="ECO:0000256" key="2">
    <source>
        <dbReference type="ARBA" id="ARBA00009425"/>
    </source>
</evidence>
<dbReference type="EMBL" id="CM001440">
    <property type="protein sequence ID" value="EHR62866.1"/>
    <property type="molecule type" value="Genomic_DNA"/>
</dbReference>
<keyword evidence="4 7" id="KW-0812">Transmembrane</keyword>
<organism evidence="9 10">
    <name type="scientific">Saccharomonospora cyanea NA-134</name>
    <dbReference type="NCBI Taxonomy" id="882082"/>
    <lineage>
        <taxon>Bacteria</taxon>
        <taxon>Bacillati</taxon>
        <taxon>Actinomycetota</taxon>
        <taxon>Actinomycetes</taxon>
        <taxon>Pseudonocardiales</taxon>
        <taxon>Pseudonocardiaceae</taxon>
        <taxon>Saccharomonospora</taxon>
    </lineage>
</organism>
<proteinExistence type="inferred from homology"/>
<name>H5XIK5_9PSEU</name>
<sequence>MVRHPDVIVRGVARLLLTPSVVVAVALVAKGYAEVGDGFSAGMIIALTIALQYVALGTSAAERALPLLRFSPALVLGGLLLALATAFFPLALGEPPLSHRPGPGESVTTVGTLELFTPLAYDVAILLLVVGVLTTMLHLLANAELLKDEEVR</sequence>
<evidence type="ECO:0000256" key="4">
    <source>
        <dbReference type="ARBA" id="ARBA00022692"/>
    </source>
</evidence>